<evidence type="ECO:0000256" key="1">
    <source>
        <dbReference type="SAM" id="MobiDB-lite"/>
    </source>
</evidence>
<dbReference type="EMBL" id="JAADYS010000008">
    <property type="protein sequence ID" value="KAF4473031.1"/>
    <property type="molecule type" value="Genomic_DNA"/>
</dbReference>
<dbReference type="AlphaFoldDB" id="A0A8H4LP97"/>
<organism evidence="3 4">
    <name type="scientific">Fusarium albosuccineum</name>
    <dbReference type="NCBI Taxonomy" id="1237068"/>
    <lineage>
        <taxon>Eukaryota</taxon>
        <taxon>Fungi</taxon>
        <taxon>Dikarya</taxon>
        <taxon>Ascomycota</taxon>
        <taxon>Pezizomycotina</taxon>
        <taxon>Sordariomycetes</taxon>
        <taxon>Hypocreomycetidae</taxon>
        <taxon>Hypocreales</taxon>
        <taxon>Nectriaceae</taxon>
        <taxon>Fusarium</taxon>
        <taxon>Fusarium decemcellulare species complex</taxon>
    </lineage>
</organism>
<sequence length="145" mass="15802">MHAIRRVPMLHHQAPLSLLSACWAIWGLDEPPGPSNRAIDLPPRTAREHPALTFLGSNLDMADGMQHTSCAQLDDTIEASIQQPSVIVHRPNVTPNWAVPLALPQAQLSASHPSTKTRARRSRSLLHSNATAPSLSSPPARRLRS</sequence>
<name>A0A8H4LP97_9HYPO</name>
<evidence type="ECO:0000256" key="2">
    <source>
        <dbReference type="SAM" id="SignalP"/>
    </source>
</evidence>
<reference evidence="3 4" key="1">
    <citation type="submission" date="2020-01" db="EMBL/GenBank/DDBJ databases">
        <title>Identification and distribution of gene clusters putatively required for synthesis of sphingolipid metabolism inhibitors in phylogenetically diverse species of the filamentous fungus Fusarium.</title>
        <authorList>
            <person name="Kim H.-S."/>
            <person name="Busman M."/>
            <person name="Brown D.W."/>
            <person name="Divon H."/>
            <person name="Uhlig S."/>
            <person name="Proctor R.H."/>
        </authorList>
    </citation>
    <scope>NUCLEOTIDE SEQUENCE [LARGE SCALE GENOMIC DNA]</scope>
    <source>
        <strain evidence="3 4">NRRL 20459</strain>
    </source>
</reference>
<keyword evidence="4" id="KW-1185">Reference proteome</keyword>
<dbReference type="Proteomes" id="UP000554235">
    <property type="component" value="Unassembled WGS sequence"/>
</dbReference>
<comment type="caution">
    <text evidence="3">The sequence shown here is derived from an EMBL/GenBank/DDBJ whole genome shotgun (WGS) entry which is preliminary data.</text>
</comment>
<feature type="compositionally biased region" description="Low complexity" evidence="1">
    <location>
        <begin position="132"/>
        <end position="145"/>
    </location>
</feature>
<evidence type="ECO:0000313" key="4">
    <source>
        <dbReference type="Proteomes" id="UP000554235"/>
    </source>
</evidence>
<dbReference type="PROSITE" id="PS51257">
    <property type="entry name" value="PROKAR_LIPOPROTEIN"/>
    <property type="match status" value="1"/>
</dbReference>
<feature type="signal peptide" evidence="2">
    <location>
        <begin position="1"/>
        <end position="24"/>
    </location>
</feature>
<evidence type="ECO:0000313" key="3">
    <source>
        <dbReference type="EMBL" id="KAF4473031.1"/>
    </source>
</evidence>
<feature type="region of interest" description="Disordered" evidence="1">
    <location>
        <begin position="106"/>
        <end position="145"/>
    </location>
</feature>
<accession>A0A8H4LP97</accession>
<gene>
    <name evidence="3" type="ORF">FALBO_89</name>
</gene>
<protein>
    <submittedName>
        <fullName evidence="3">Uncharacterized protein</fullName>
    </submittedName>
</protein>
<feature type="compositionally biased region" description="Basic residues" evidence="1">
    <location>
        <begin position="115"/>
        <end position="124"/>
    </location>
</feature>
<feature type="chain" id="PRO_5034687640" evidence="2">
    <location>
        <begin position="25"/>
        <end position="145"/>
    </location>
</feature>
<proteinExistence type="predicted"/>
<keyword evidence="2" id="KW-0732">Signal</keyword>